<accession>A0AAD4BRX7</accession>
<dbReference type="EMBL" id="WHUW01000016">
    <property type="protein sequence ID" value="KAF8438629.1"/>
    <property type="molecule type" value="Genomic_DNA"/>
</dbReference>
<proteinExistence type="predicted"/>
<sequence>MLHKSLRLFLFQFLVHGIHHPLPRRPTYRRAKENSGKVRIKGAWCRRVRSSFWKWLFCTSSRALLRAKESDWYPLDKWAIECSVRV</sequence>
<reference evidence="2" key="1">
    <citation type="submission" date="2019-10" db="EMBL/GenBank/DDBJ databases">
        <authorList>
            <consortium name="DOE Joint Genome Institute"/>
            <person name="Kuo A."/>
            <person name="Miyauchi S."/>
            <person name="Kiss E."/>
            <person name="Drula E."/>
            <person name="Kohler A."/>
            <person name="Sanchez-Garcia M."/>
            <person name="Andreopoulos B."/>
            <person name="Barry K.W."/>
            <person name="Bonito G."/>
            <person name="Buee M."/>
            <person name="Carver A."/>
            <person name="Chen C."/>
            <person name="Cichocki N."/>
            <person name="Clum A."/>
            <person name="Culley D."/>
            <person name="Crous P.W."/>
            <person name="Fauchery L."/>
            <person name="Girlanda M."/>
            <person name="Hayes R."/>
            <person name="Keri Z."/>
            <person name="LaButti K."/>
            <person name="Lipzen A."/>
            <person name="Lombard V."/>
            <person name="Magnuson J."/>
            <person name="Maillard F."/>
            <person name="Morin E."/>
            <person name="Murat C."/>
            <person name="Nolan M."/>
            <person name="Ohm R."/>
            <person name="Pangilinan J."/>
            <person name="Pereira M."/>
            <person name="Perotto S."/>
            <person name="Peter M."/>
            <person name="Riley R."/>
            <person name="Sitrit Y."/>
            <person name="Stielow B."/>
            <person name="Szollosi G."/>
            <person name="Zifcakova L."/>
            <person name="Stursova M."/>
            <person name="Spatafora J.W."/>
            <person name="Tedersoo L."/>
            <person name="Vaario L.-M."/>
            <person name="Yamada A."/>
            <person name="Yan M."/>
            <person name="Wang P."/>
            <person name="Xu J."/>
            <person name="Bruns T."/>
            <person name="Baldrian P."/>
            <person name="Vilgalys R."/>
            <person name="Henrissat B."/>
            <person name="Grigoriev I.V."/>
            <person name="Hibbett D."/>
            <person name="Nagy L.G."/>
            <person name="Martin F.M."/>
        </authorList>
    </citation>
    <scope>NUCLEOTIDE SEQUENCE</scope>
    <source>
        <strain evidence="2">BED1</strain>
    </source>
</reference>
<name>A0AAD4BRX7_BOLED</name>
<feature type="signal peptide" evidence="1">
    <location>
        <begin position="1"/>
        <end position="17"/>
    </location>
</feature>
<gene>
    <name evidence="2" type="ORF">L210DRAFT_2277052</name>
</gene>
<keyword evidence="1" id="KW-0732">Signal</keyword>
<dbReference type="Proteomes" id="UP001194468">
    <property type="component" value="Unassembled WGS sequence"/>
</dbReference>
<protein>
    <recommendedName>
        <fullName evidence="4">Secreted protein</fullName>
    </recommendedName>
</protein>
<evidence type="ECO:0000313" key="3">
    <source>
        <dbReference type="Proteomes" id="UP001194468"/>
    </source>
</evidence>
<feature type="chain" id="PRO_5042005012" description="Secreted protein" evidence="1">
    <location>
        <begin position="18"/>
        <end position="86"/>
    </location>
</feature>
<comment type="caution">
    <text evidence="2">The sequence shown here is derived from an EMBL/GenBank/DDBJ whole genome shotgun (WGS) entry which is preliminary data.</text>
</comment>
<reference evidence="2" key="2">
    <citation type="journal article" date="2020" name="Nat. Commun.">
        <title>Large-scale genome sequencing of mycorrhizal fungi provides insights into the early evolution of symbiotic traits.</title>
        <authorList>
            <person name="Miyauchi S."/>
            <person name="Kiss E."/>
            <person name="Kuo A."/>
            <person name="Drula E."/>
            <person name="Kohler A."/>
            <person name="Sanchez-Garcia M."/>
            <person name="Morin E."/>
            <person name="Andreopoulos B."/>
            <person name="Barry K.W."/>
            <person name="Bonito G."/>
            <person name="Buee M."/>
            <person name="Carver A."/>
            <person name="Chen C."/>
            <person name="Cichocki N."/>
            <person name="Clum A."/>
            <person name="Culley D."/>
            <person name="Crous P.W."/>
            <person name="Fauchery L."/>
            <person name="Girlanda M."/>
            <person name="Hayes R.D."/>
            <person name="Keri Z."/>
            <person name="LaButti K."/>
            <person name="Lipzen A."/>
            <person name="Lombard V."/>
            <person name="Magnuson J."/>
            <person name="Maillard F."/>
            <person name="Murat C."/>
            <person name="Nolan M."/>
            <person name="Ohm R.A."/>
            <person name="Pangilinan J."/>
            <person name="Pereira M.F."/>
            <person name="Perotto S."/>
            <person name="Peter M."/>
            <person name="Pfister S."/>
            <person name="Riley R."/>
            <person name="Sitrit Y."/>
            <person name="Stielow J.B."/>
            <person name="Szollosi G."/>
            <person name="Zifcakova L."/>
            <person name="Stursova M."/>
            <person name="Spatafora J.W."/>
            <person name="Tedersoo L."/>
            <person name="Vaario L.M."/>
            <person name="Yamada A."/>
            <person name="Yan M."/>
            <person name="Wang P."/>
            <person name="Xu J."/>
            <person name="Bruns T."/>
            <person name="Baldrian P."/>
            <person name="Vilgalys R."/>
            <person name="Dunand C."/>
            <person name="Henrissat B."/>
            <person name="Grigoriev I.V."/>
            <person name="Hibbett D."/>
            <person name="Nagy L.G."/>
            <person name="Martin F.M."/>
        </authorList>
    </citation>
    <scope>NUCLEOTIDE SEQUENCE</scope>
    <source>
        <strain evidence="2">BED1</strain>
    </source>
</reference>
<evidence type="ECO:0000313" key="2">
    <source>
        <dbReference type="EMBL" id="KAF8438629.1"/>
    </source>
</evidence>
<evidence type="ECO:0008006" key="4">
    <source>
        <dbReference type="Google" id="ProtNLM"/>
    </source>
</evidence>
<evidence type="ECO:0000256" key="1">
    <source>
        <dbReference type="SAM" id="SignalP"/>
    </source>
</evidence>
<keyword evidence="3" id="KW-1185">Reference proteome</keyword>
<dbReference type="AlphaFoldDB" id="A0AAD4BRX7"/>
<organism evidence="2 3">
    <name type="scientific">Boletus edulis BED1</name>
    <dbReference type="NCBI Taxonomy" id="1328754"/>
    <lineage>
        <taxon>Eukaryota</taxon>
        <taxon>Fungi</taxon>
        <taxon>Dikarya</taxon>
        <taxon>Basidiomycota</taxon>
        <taxon>Agaricomycotina</taxon>
        <taxon>Agaricomycetes</taxon>
        <taxon>Agaricomycetidae</taxon>
        <taxon>Boletales</taxon>
        <taxon>Boletineae</taxon>
        <taxon>Boletaceae</taxon>
        <taxon>Boletoideae</taxon>
        <taxon>Boletus</taxon>
    </lineage>
</organism>